<dbReference type="Proteomes" id="UP000207733">
    <property type="component" value="Genome"/>
</dbReference>
<evidence type="ECO:0000256" key="2">
    <source>
        <dbReference type="ARBA" id="ARBA00004625"/>
    </source>
</evidence>
<evidence type="ECO:0000313" key="15">
    <source>
        <dbReference type="Proteomes" id="UP000207733"/>
    </source>
</evidence>
<comment type="function">
    <text evidence="1">Plays a role in viral cell-to-cell propagation, by facilitating genome transport to neighboring plant cells through plasmosdesmata,.</text>
</comment>
<reference evidence="14 15" key="1">
    <citation type="journal article" date="2014" name="Virology">
        <title>Development of a virus detection and discovery pipeline using next generation sequencing.</title>
        <authorList>
            <person name="Ho T."/>
            <person name="Tzanetakis I.E."/>
        </authorList>
    </citation>
    <scope>NUCLEOTIDE SEQUENCE [LARGE SCALE GENOMIC DNA]</scope>
    <source>
        <strain evidence="14">EBCVE</strain>
    </source>
</reference>
<comment type="similarity">
    <text evidence="3">Belongs to the Tymovirales TGBp2 protein family.</text>
</comment>
<evidence type="ECO:0000256" key="10">
    <source>
        <dbReference type="ARBA" id="ARBA00023136"/>
    </source>
</evidence>
<sequence>MPLTAPPNYSNAVLALAVGCSLALLVGLYTRTTLPHVGDLQHSLPHGGTYRDGTKSVFYCGPKALNSLSGTSSKKHLVWAIVLSLSLILFYLRPRRHQCQRCQVSGSC</sequence>
<feature type="transmembrane region" description="Helical" evidence="13">
    <location>
        <begin position="12"/>
        <end position="30"/>
    </location>
</feature>
<organism evidence="14 15">
    <name type="scientific">Elderberry carlavirus E</name>
    <dbReference type="NCBI Taxonomy" id="1569056"/>
    <lineage>
        <taxon>Viruses</taxon>
        <taxon>Riboviria</taxon>
        <taxon>Orthornavirae</taxon>
        <taxon>Kitrinoviricota</taxon>
        <taxon>Alsuviricetes</taxon>
        <taxon>Tymovirales</taxon>
        <taxon>Betaflexiviridae</taxon>
        <taxon>Quinvirinae</taxon>
        <taxon>Carlavirus</taxon>
        <taxon>Carlavirus epsilonsambuci</taxon>
        <taxon>Sambucus virus E</taxon>
    </lineage>
</organism>
<reference evidence="14 15" key="2">
    <citation type="journal article" date="2016" name="Virus Res.">
        <title>Evidence of sympatric speciation of elderberry carlaviruses.</title>
        <authorList>
            <person name="Ho T."/>
            <person name="Quito-Avila D."/>
            <person name="Keller K.E."/>
            <person name="Postman J.D."/>
            <person name="Martin R.R."/>
            <person name="Tzanetakis I.E."/>
        </authorList>
    </citation>
    <scope>NUCLEOTIDE SEQUENCE [LARGE SCALE GENOMIC DNA]</scope>
    <source>
        <strain evidence="14">EBCVE</strain>
    </source>
</reference>
<evidence type="ECO:0000256" key="7">
    <source>
        <dbReference type="ARBA" id="ARBA00022870"/>
    </source>
</evidence>
<evidence type="ECO:0000256" key="3">
    <source>
        <dbReference type="ARBA" id="ARBA00010321"/>
    </source>
</evidence>
<keyword evidence="9" id="KW-0916">Viral movement protein</keyword>
<evidence type="ECO:0000256" key="8">
    <source>
        <dbReference type="ARBA" id="ARBA00022989"/>
    </source>
</evidence>
<evidence type="ECO:0000256" key="12">
    <source>
        <dbReference type="ARBA" id="ARBA00032240"/>
    </source>
</evidence>
<dbReference type="InterPro" id="IPR001896">
    <property type="entry name" value="Plant_vir_prot"/>
</dbReference>
<keyword evidence="8 13" id="KW-1133">Transmembrane helix</keyword>
<accession>A0A0U4D3E9</accession>
<keyword evidence="10 13" id="KW-0472">Membrane</keyword>
<evidence type="ECO:0000256" key="4">
    <source>
        <dbReference type="ARBA" id="ARBA00013304"/>
    </source>
</evidence>
<dbReference type="GO" id="GO:0046740">
    <property type="term" value="P:transport of virus in host, cell to cell"/>
    <property type="evidence" value="ECO:0007669"/>
    <property type="project" value="UniProtKB-KW"/>
</dbReference>
<dbReference type="KEGG" id="vg:26796219"/>
<name>A0A0U4D3E9_9VIRU</name>
<evidence type="ECO:0000256" key="6">
    <source>
        <dbReference type="ARBA" id="ARBA00022692"/>
    </source>
</evidence>
<keyword evidence="7" id="KW-1043">Host membrane</keyword>
<dbReference type="EMBL" id="KJ572564">
    <property type="protein sequence ID" value="ALY33531.1"/>
    <property type="molecule type" value="Genomic_RNA"/>
</dbReference>
<keyword evidence="15" id="KW-1185">Reference proteome</keyword>
<dbReference type="RefSeq" id="YP_009224954.1">
    <property type="nucleotide sequence ID" value="NC_029089.1"/>
</dbReference>
<keyword evidence="11" id="KW-1038">Host endoplasmic reticulum</keyword>
<feature type="transmembrane region" description="Helical" evidence="13">
    <location>
        <begin position="76"/>
        <end position="92"/>
    </location>
</feature>
<protein>
    <recommendedName>
        <fullName evidence="4">Movement protein TGB2</fullName>
    </recommendedName>
    <alternativeName>
        <fullName evidence="12">Triple gene block 2 protein</fullName>
    </alternativeName>
</protein>
<keyword evidence="5" id="KW-0813">Transport</keyword>
<evidence type="ECO:0000313" key="14">
    <source>
        <dbReference type="EMBL" id="ALY33531.1"/>
    </source>
</evidence>
<keyword evidence="6 13" id="KW-0812">Transmembrane</keyword>
<evidence type="ECO:0000256" key="5">
    <source>
        <dbReference type="ARBA" id="ARBA00022448"/>
    </source>
</evidence>
<dbReference type="OrthoDB" id="20634at10239"/>
<comment type="subcellular location">
    <subcellularLocation>
        <location evidence="2">Host endoplasmic reticulum membrane</location>
    </subcellularLocation>
</comment>
<evidence type="ECO:0000256" key="1">
    <source>
        <dbReference type="ARBA" id="ARBA00002252"/>
    </source>
</evidence>
<dbReference type="GeneID" id="26796219"/>
<evidence type="ECO:0000256" key="13">
    <source>
        <dbReference type="SAM" id="Phobius"/>
    </source>
</evidence>
<evidence type="ECO:0000256" key="11">
    <source>
        <dbReference type="ARBA" id="ARBA00023184"/>
    </source>
</evidence>
<proteinExistence type="inferred from homology"/>
<dbReference type="GO" id="GO:0044167">
    <property type="term" value="C:host cell endoplasmic reticulum membrane"/>
    <property type="evidence" value="ECO:0007669"/>
    <property type="project" value="UniProtKB-SubCell"/>
</dbReference>
<dbReference type="Pfam" id="PF01307">
    <property type="entry name" value="Plant_vir_prot"/>
    <property type="match status" value="1"/>
</dbReference>
<evidence type="ECO:0000256" key="9">
    <source>
        <dbReference type="ARBA" id="ARBA00023031"/>
    </source>
</evidence>